<dbReference type="PANTHER" id="PTHR30561">
    <property type="entry name" value="SMR FAMILY PROTON-DEPENDENT DRUG EFFLUX TRANSPORTER SUGE"/>
    <property type="match status" value="1"/>
</dbReference>
<dbReference type="AlphaFoldDB" id="A0A387FQK8"/>
<evidence type="ECO:0000256" key="6">
    <source>
        <dbReference type="SAM" id="Phobius"/>
    </source>
</evidence>
<proteinExistence type="predicted"/>
<dbReference type="SUPFAM" id="SSF103481">
    <property type="entry name" value="Multidrug resistance efflux transporter EmrE"/>
    <property type="match status" value="1"/>
</dbReference>
<evidence type="ECO:0000256" key="3">
    <source>
        <dbReference type="ARBA" id="ARBA00022692"/>
    </source>
</evidence>
<reference evidence="7 8" key="1">
    <citation type="submission" date="2018-10" db="EMBL/GenBank/DDBJ databases">
        <title>Rhizobium etli, R. leguminosarum and a new Rhizobium genospecies from Phaseolus dumosus.</title>
        <authorList>
            <person name="Ramirez-Puebla S.T."/>
            <person name="Rogel-Hernandez M.A."/>
            <person name="Guerrero G."/>
            <person name="Ormeno-Orrillo E."/>
            <person name="Martinez-Romero J.C."/>
            <person name="Negrete-Yankelevich S."/>
            <person name="Martinez-Romero E."/>
        </authorList>
    </citation>
    <scope>NUCLEOTIDE SEQUENCE [LARGE SCALE GENOMIC DNA]</scope>
    <source>
        <strain evidence="7 8">CCGE525</strain>
    </source>
</reference>
<accession>A0A387FQK8</accession>
<dbReference type="Gene3D" id="1.10.3730.20">
    <property type="match status" value="1"/>
</dbReference>
<dbReference type="GO" id="GO:0005886">
    <property type="term" value="C:plasma membrane"/>
    <property type="evidence" value="ECO:0007669"/>
    <property type="project" value="UniProtKB-SubCell"/>
</dbReference>
<evidence type="ECO:0000256" key="5">
    <source>
        <dbReference type="ARBA" id="ARBA00023136"/>
    </source>
</evidence>
<dbReference type="KEGG" id="rjg:CCGE525_20405"/>
<dbReference type="GO" id="GO:0022857">
    <property type="term" value="F:transmembrane transporter activity"/>
    <property type="evidence" value="ECO:0007669"/>
    <property type="project" value="InterPro"/>
</dbReference>
<keyword evidence="2" id="KW-1003">Cell membrane</keyword>
<dbReference type="OrthoDB" id="8371552at2"/>
<feature type="transmembrane region" description="Helical" evidence="6">
    <location>
        <begin position="43"/>
        <end position="63"/>
    </location>
</feature>
<evidence type="ECO:0000313" key="7">
    <source>
        <dbReference type="EMBL" id="AYG60909.1"/>
    </source>
</evidence>
<dbReference type="EMBL" id="CP032694">
    <property type="protein sequence ID" value="AYG60909.1"/>
    <property type="molecule type" value="Genomic_DNA"/>
</dbReference>
<keyword evidence="4 6" id="KW-1133">Transmembrane helix</keyword>
<gene>
    <name evidence="7" type="ORF">CCGE525_20405</name>
</gene>
<dbReference type="InterPro" id="IPR000390">
    <property type="entry name" value="Small_drug/metabolite_transptr"/>
</dbReference>
<dbReference type="Proteomes" id="UP000282195">
    <property type="component" value="Chromosome"/>
</dbReference>
<protein>
    <submittedName>
        <fullName evidence="7">Permease</fullName>
    </submittedName>
</protein>
<evidence type="ECO:0000256" key="1">
    <source>
        <dbReference type="ARBA" id="ARBA00004651"/>
    </source>
</evidence>
<organism evidence="7 8">
    <name type="scientific">Rhizobium jaguaris</name>
    <dbReference type="NCBI Taxonomy" id="1312183"/>
    <lineage>
        <taxon>Bacteria</taxon>
        <taxon>Pseudomonadati</taxon>
        <taxon>Pseudomonadota</taxon>
        <taxon>Alphaproteobacteria</taxon>
        <taxon>Hyphomicrobiales</taxon>
        <taxon>Rhizobiaceae</taxon>
        <taxon>Rhizobium/Agrobacterium group</taxon>
        <taxon>Rhizobium</taxon>
    </lineage>
</organism>
<comment type="subcellular location">
    <subcellularLocation>
        <location evidence="1">Cell membrane</location>
        <topology evidence="1">Multi-pass membrane protein</topology>
    </subcellularLocation>
</comment>
<feature type="transmembrane region" description="Helical" evidence="6">
    <location>
        <begin position="70"/>
        <end position="90"/>
    </location>
</feature>
<dbReference type="RefSeq" id="WP_120705875.1">
    <property type="nucleotide sequence ID" value="NZ_CP032694.1"/>
</dbReference>
<sequence>MSGSLTLPMLALILFCVLAETAREVCFKQAASENALLSALTKPVTWLGIVFWAVELLAWTAVLEHVPLSIAFPLMALSYVVIVFAGALIFKENINLRHATGVFLVTAGVACVGVTGL</sequence>
<name>A0A387FQK8_9HYPH</name>
<evidence type="ECO:0000313" key="8">
    <source>
        <dbReference type="Proteomes" id="UP000282195"/>
    </source>
</evidence>
<dbReference type="InterPro" id="IPR037185">
    <property type="entry name" value="EmrE-like"/>
</dbReference>
<evidence type="ECO:0000256" key="4">
    <source>
        <dbReference type="ARBA" id="ARBA00022989"/>
    </source>
</evidence>
<evidence type="ECO:0000256" key="2">
    <source>
        <dbReference type="ARBA" id="ARBA00022475"/>
    </source>
</evidence>
<dbReference type="PANTHER" id="PTHR30561:SF9">
    <property type="entry name" value="4-AMINO-4-DEOXY-L-ARABINOSE-PHOSPHOUNDECAPRENOL FLIPPASE SUBUNIT ARNF-RELATED"/>
    <property type="match status" value="1"/>
</dbReference>
<keyword evidence="8" id="KW-1185">Reference proteome</keyword>
<keyword evidence="5 6" id="KW-0472">Membrane</keyword>
<keyword evidence="3 6" id="KW-0812">Transmembrane</keyword>